<dbReference type="InterPro" id="IPR007527">
    <property type="entry name" value="Znf_SWIM"/>
</dbReference>
<name>I0AP19_IGNAJ</name>
<dbReference type="AlphaFoldDB" id="I0AP19"/>
<dbReference type="RefSeq" id="WP_014561862.1">
    <property type="nucleotide sequence ID" value="NC_017464.1"/>
</dbReference>
<accession>I0AP19</accession>
<keyword evidence="1" id="KW-0862">Zinc</keyword>
<evidence type="ECO:0000313" key="4">
    <source>
        <dbReference type="Proteomes" id="UP000007394"/>
    </source>
</evidence>
<feature type="domain" description="SWIM-type" evidence="2">
    <location>
        <begin position="50"/>
        <end position="93"/>
    </location>
</feature>
<protein>
    <recommendedName>
        <fullName evidence="2">SWIM-type domain-containing protein</fullName>
    </recommendedName>
</protein>
<dbReference type="Proteomes" id="UP000007394">
    <property type="component" value="Chromosome"/>
</dbReference>
<keyword evidence="1" id="KW-0479">Metal-binding</keyword>
<sequence length="140" mass="16781">MKVKVVEEEILIDFTNVLSTTDIHFNPVIKKKNYLIKSFNSIPKKTTRILGVSINPYYFTCSCKDFRAKAKEFPKRDFRRMCKHLFIYLSKYHWDEMDSLTKILLEHKFWAKILNVIEIEINENTFFIGITKESIFIIYI</sequence>
<dbReference type="HOGENOM" id="CLU_1832445_0_0_10"/>
<dbReference type="STRING" id="945713.IALB_3023"/>
<keyword evidence="4" id="KW-1185">Reference proteome</keyword>
<proteinExistence type="predicted"/>
<reference evidence="3 4" key="1">
    <citation type="journal article" date="2012" name="Front. Microbiol.">
        <title>Complete genome of Ignavibacterium album, a metabolically versatile, flagellated, facultative anaerobe from the phylum Chlorobi.</title>
        <authorList>
            <person name="Liu Z."/>
            <person name="Frigaard N.-U."/>
            <person name="Vogl K."/>
            <person name="Iino T."/>
            <person name="Ohkuma M."/>
            <person name="Overmann J."/>
            <person name="Bryant D.A."/>
        </authorList>
    </citation>
    <scope>NUCLEOTIDE SEQUENCE [LARGE SCALE GENOMIC DNA]</scope>
    <source>
        <strain evidence="4">DSM 19864 / JCM 16511 / NBRC 101810 / Mat9-16</strain>
    </source>
</reference>
<evidence type="ECO:0000259" key="2">
    <source>
        <dbReference type="PROSITE" id="PS50966"/>
    </source>
</evidence>
<keyword evidence="1" id="KW-0863">Zinc-finger</keyword>
<evidence type="ECO:0000256" key="1">
    <source>
        <dbReference type="PROSITE-ProRule" id="PRU00325"/>
    </source>
</evidence>
<organism evidence="3 4">
    <name type="scientific">Ignavibacterium album (strain DSM 19864 / JCM 16511 / NBRC 101810 / Mat9-16)</name>
    <dbReference type="NCBI Taxonomy" id="945713"/>
    <lineage>
        <taxon>Bacteria</taxon>
        <taxon>Pseudomonadati</taxon>
        <taxon>Ignavibacteriota</taxon>
        <taxon>Ignavibacteria</taxon>
        <taxon>Ignavibacteriales</taxon>
        <taxon>Ignavibacteriaceae</taxon>
        <taxon>Ignavibacterium</taxon>
    </lineage>
</organism>
<evidence type="ECO:0000313" key="3">
    <source>
        <dbReference type="EMBL" id="AFH50726.1"/>
    </source>
</evidence>
<dbReference type="EMBL" id="CP003418">
    <property type="protein sequence ID" value="AFH50726.1"/>
    <property type="molecule type" value="Genomic_DNA"/>
</dbReference>
<gene>
    <name evidence="3" type="ordered locus">IALB_3023</name>
</gene>
<dbReference type="KEGG" id="ial:IALB_3023"/>
<dbReference type="PROSITE" id="PS50966">
    <property type="entry name" value="ZF_SWIM"/>
    <property type="match status" value="1"/>
</dbReference>
<dbReference type="GO" id="GO:0008270">
    <property type="term" value="F:zinc ion binding"/>
    <property type="evidence" value="ECO:0007669"/>
    <property type="project" value="UniProtKB-KW"/>
</dbReference>